<evidence type="ECO:0000313" key="2">
    <source>
        <dbReference type="EMBL" id="KAF6441010.1"/>
    </source>
</evidence>
<comment type="caution">
    <text evidence="2">The sequence shown here is derived from an EMBL/GenBank/DDBJ whole genome shotgun (WGS) entry which is preliminary data.</text>
</comment>
<organism evidence="2 3">
    <name type="scientific">Rousettus aegyptiacus</name>
    <name type="common">Egyptian fruit bat</name>
    <name type="synonym">Pteropus aegyptiacus</name>
    <dbReference type="NCBI Taxonomy" id="9407"/>
    <lineage>
        <taxon>Eukaryota</taxon>
        <taxon>Metazoa</taxon>
        <taxon>Chordata</taxon>
        <taxon>Craniata</taxon>
        <taxon>Vertebrata</taxon>
        <taxon>Euteleostomi</taxon>
        <taxon>Mammalia</taxon>
        <taxon>Eutheria</taxon>
        <taxon>Laurasiatheria</taxon>
        <taxon>Chiroptera</taxon>
        <taxon>Yinpterochiroptera</taxon>
        <taxon>Pteropodoidea</taxon>
        <taxon>Pteropodidae</taxon>
        <taxon>Rousettinae</taxon>
        <taxon>Rousettus</taxon>
    </lineage>
</organism>
<dbReference type="Proteomes" id="UP000593571">
    <property type="component" value="Unassembled WGS sequence"/>
</dbReference>
<sequence>MTPSLAHTAACIPSHAQQGFLDRKSQRVRAEGRSKEHLSERGQSGRAMDAPEKQRLGEEVSSEERRWYLKRTFDCYHRLHVVLLWSLLSNVPLMQVTLPPDSSSHFLGCTSNCFPELFPYRQLPDPPVL</sequence>
<reference evidence="2 3" key="1">
    <citation type="journal article" date="2020" name="Nature">
        <title>Six reference-quality genomes reveal evolution of bat adaptations.</title>
        <authorList>
            <person name="Jebb D."/>
            <person name="Huang Z."/>
            <person name="Pippel M."/>
            <person name="Hughes G.M."/>
            <person name="Lavrichenko K."/>
            <person name="Devanna P."/>
            <person name="Winkler S."/>
            <person name="Jermiin L.S."/>
            <person name="Skirmuntt E.C."/>
            <person name="Katzourakis A."/>
            <person name="Burkitt-Gray L."/>
            <person name="Ray D.A."/>
            <person name="Sullivan K.A.M."/>
            <person name="Roscito J.G."/>
            <person name="Kirilenko B.M."/>
            <person name="Davalos L.M."/>
            <person name="Corthals A.P."/>
            <person name="Power M.L."/>
            <person name="Jones G."/>
            <person name="Ransome R.D."/>
            <person name="Dechmann D.K.N."/>
            <person name="Locatelli A.G."/>
            <person name="Puechmaille S.J."/>
            <person name="Fedrigo O."/>
            <person name="Jarvis E.D."/>
            <person name="Hiller M."/>
            <person name="Vernes S.C."/>
            <person name="Myers E.W."/>
            <person name="Teeling E.C."/>
        </authorList>
    </citation>
    <scope>NUCLEOTIDE SEQUENCE [LARGE SCALE GENOMIC DNA]</scope>
    <source>
        <strain evidence="2">MRouAeg1</strain>
        <tissue evidence="2">Muscle</tissue>
    </source>
</reference>
<evidence type="ECO:0000313" key="3">
    <source>
        <dbReference type="Proteomes" id="UP000593571"/>
    </source>
</evidence>
<gene>
    <name evidence="2" type="ORF">HJG63_012239</name>
</gene>
<proteinExistence type="predicted"/>
<protein>
    <submittedName>
        <fullName evidence="2">Uncharacterized protein</fullName>
    </submittedName>
</protein>
<name>A0A7J8F056_ROUAE</name>
<dbReference type="AlphaFoldDB" id="A0A7J8F056"/>
<feature type="region of interest" description="Disordered" evidence="1">
    <location>
        <begin position="16"/>
        <end position="57"/>
    </location>
</feature>
<feature type="compositionally biased region" description="Basic and acidic residues" evidence="1">
    <location>
        <begin position="21"/>
        <end position="40"/>
    </location>
</feature>
<keyword evidence="3" id="KW-1185">Reference proteome</keyword>
<evidence type="ECO:0000256" key="1">
    <source>
        <dbReference type="SAM" id="MobiDB-lite"/>
    </source>
</evidence>
<dbReference type="EMBL" id="JACASE010000008">
    <property type="protein sequence ID" value="KAF6441010.1"/>
    <property type="molecule type" value="Genomic_DNA"/>
</dbReference>
<accession>A0A7J8F056</accession>